<dbReference type="AlphaFoldDB" id="A0A1F6LQQ4"/>
<name>A0A1F6LQQ4_9BACT</name>
<comment type="caution">
    <text evidence="2">The sequence shown here is derived from an EMBL/GenBank/DDBJ whole genome shotgun (WGS) entry which is preliminary data.</text>
</comment>
<evidence type="ECO:0000313" key="3">
    <source>
        <dbReference type="Proteomes" id="UP000176329"/>
    </source>
</evidence>
<feature type="non-terminal residue" evidence="2">
    <location>
        <position position="434"/>
    </location>
</feature>
<reference evidence="2 3" key="1">
    <citation type="journal article" date="2016" name="Nat. Commun.">
        <title>Thousands of microbial genomes shed light on interconnected biogeochemical processes in an aquifer system.</title>
        <authorList>
            <person name="Anantharaman K."/>
            <person name="Brown C.T."/>
            <person name="Hug L.A."/>
            <person name="Sharon I."/>
            <person name="Castelle C.J."/>
            <person name="Probst A.J."/>
            <person name="Thomas B.C."/>
            <person name="Singh A."/>
            <person name="Wilkins M.J."/>
            <person name="Karaoz U."/>
            <person name="Brodie E.L."/>
            <person name="Williams K.H."/>
            <person name="Hubbard S.S."/>
            <person name="Banfield J.F."/>
        </authorList>
    </citation>
    <scope>NUCLEOTIDE SEQUENCE [LARGE SCALE GENOMIC DNA]</scope>
</reference>
<feature type="region of interest" description="Disordered" evidence="1">
    <location>
        <begin position="79"/>
        <end position="98"/>
    </location>
</feature>
<dbReference type="Proteomes" id="UP000176329">
    <property type="component" value="Unassembled WGS sequence"/>
</dbReference>
<evidence type="ECO:0000256" key="1">
    <source>
        <dbReference type="SAM" id="MobiDB-lite"/>
    </source>
</evidence>
<gene>
    <name evidence="2" type="ORF">A2848_03400</name>
</gene>
<organism evidence="2 3">
    <name type="scientific">Candidatus Magasanikbacteria bacterium RIFCSPHIGHO2_01_FULL_50_8</name>
    <dbReference type="NCBI Taxonomy" id="1798674"/>
    <lineage>
        <taxon>Bacteria</taxon>
        <taxon>Candidatus Magasanikiibacteriota</taxon>
    </lineage>
</organism>
<accession>A0A1F6LQQ4</accession>
<sequence length="434" mass="48914">MSEPHLSNWDAVRDSLKIPTKNRYEAIHLTDQKIAKHLEVSAAALKQLYELYEIDDVYPGVKELRALIKQVAEKVSVPTPNTDVPRTGGLEIGGGHSQAEKENIHAVLDRERWALQTILDDIAAHANTHEARLSQLNELIAPNEAREKRELEAFKKQQAGAAAERARRERTAVFIAQGHSQAEAERMATEPFESFLSLELPQQFEREIGMLERAGLIENGGIIGIDGKFYAVPTLDDVLRRANEKREILQEKFKQGFTRLQIIPFALPLSKFHAAAERAVKEHHANKKLFAPKKSPTDPDEQLQLDTNEPVWRWNDLKGADTNQNLKYYPDKFDPEQHGGKTKQVVITSGLHGITNGFQFQLVEDDVNIPRAGANITIGGRTRIEAGKTGHEYLANIGTGQYAHESGRTYEAWYTRLLSQLNEKDEVIDDWQGN</sequence>
<proteinExistence type="predicted"/>
<evidence type="ECO:0000313" key="2">
    <source>
        <dbReference type="EMBL" id="OGH61732.1"/>
    </source>
</evidence>
<protein>
    <submittedName>
        <fullName evidence="2">Uncharacterized protein</fullName>
    </submittedName>
</protein>
<dbReference type="EMBL" id="MFPV01000036">
    <property type="protein sequence ID" value="OGH61732.1"/>
    <property type="molecule type" value="Genomic_DNA"/>
</dbReference>